<evidence type="ECO:0000313" key="13">
    <source>
        <dbReference type="EMBL" id="EWY39048.1"/>
    </source>
</evidence>
<feature type="domain" description="Histidine kinase" evidence="11">
    <location>
        <begin position="224"/>
        <end position="424"/>
    </location>
</feature>
<dbReference type="SMART" id="SM00387">
    <property type="entry name" value="HATPase_c"/>
    <property type="match status" value="1"/>
</dbReference>
<dbReference type="SMART" id="SM00304">
    <property type="entry name" value="HAMP"/>
    <property type="match status" value="1"/>
</dbReference>
<evidence type="ECO:0000259" key="11">
    <source>
        <dbReference type="PROSITE" id="PS50109"/>
    </source>
</evidence>
<dbReference type="InterPro" id="IPR004358">
    <property type="entry name" value="Sig_transdc_His_kin-like_C"/>
</dbReference>
<sequence>MDLPRSSVRTKLAVVLVVAIVAVVGLATFVTMAVVRGPGAQQIMEPIARHLQLIATLTGEDGPTAAADLRFDPAPPTGPRSAHFTESLRAALDRIGHPMPVVVIRPEPPGPDTRMTISFPVPGRGWLTLPLQELPGSGPPWPLLLSYMALIALGATVVALFAAAKISRPLGMLEQAITSIGPDGNLPILPEAGPDEVKATARALNRLSARLKSAMESRMRLVAAAGHDLRTPMTRMRLRAEFLPDEDRDQWLTDLEELDRIADSAIGLVREEIETETGTVEPLRLDQLVAALVEDLKALEIEVTLGPMEPAWTKAGPLALKRALRNLIINAASHGGGATVEVTARYGSPTVIVTDNGPGIPEDLLRQVFEPFFRVDPGRRQQIPGAGLGLAIAREIVTRNGGDIAIRNRDGGGLAQTVTLAPVTIPVAGRLG</sequence>
<dbReference type="InterPro" id="IPR036890">
    <property type="entry name" value="HATPase_C_sf"/>
</dbReference>
<feature type="transmembrane region" description="Helical" evidence="10">
    <location>
        <begin position="144"/>
        <end position="164"/>
    </location>
</feature>
<dbReference type="PROSITE" id="PS50109">
    <property type="entry name" value="HIS_KIN"/>
    <property type="match status" value="1"/>
</dbReference>
<dbReference type="RefSeq" id="WP_037455488.1">
    <property type="nucleotide sequence ID" value="NZ_AVFL01000014.1"/>
</dbReference>
<proteinExistence type="predicted"/>
<keyword evidence="10" id="KW-1133">Transmembrane helix</keyword>
<keyword evidence="8" id="KW-0418">Kinase</keyword>
<dbReference type="InterPro" id="IPR050980">
    <property type="entry name" value="2C_sensor_his_kinase"/>
</dbReference>
<dbReference type="EC" id="2.7.13.3" evidence="3"/>
<dbReference type="CDD" id="cd00082">
    <property type="entry name" value="HisKA"/>
    <property type="match status" value="1"/>
</dbReference>
<comment type="catalytic activity">
    <reaction evidence="1">
        <text>ATP + protein L-histidine = ADP + protein N-phospho-L-histidine.</text>
        <dbReference type="EC" id="2.7.13.3"/>
    </reaction>
</comment>
<dbReference type="GO" id="GO:0005886">
    <property type="term" value="C:plasma membrane"/>
    <property type="evidence" value="ECO:0007669"/>
    <property type="project" value="UniProtKB-SubCell"/>
</dbReference>
<dbReference type="OrthoDB" id="9804645at2"/>
<reference evidence="13 14" key="1">
    <citation type="submission" date="2013-08" db="EMBL/GenBank/DDBJ databases">
        <title>The genome sequence of Skermanella stibiiresistens.</title>
        <authorList>
            <person name="Zhu W."/>
            <person name="Wang G."/>
        </authorList>
    </citation>
    <scope>NUCLEOTIDE SEQUENCE [LARGE SCALE GENOMIC DNA]</scope>
    <source>
        <strain evidence="13 14">SB22</strain>
    </source>
</reference>
<name>W9H5L3_9PROT</name>
<dbReference type="InterPro" id="IPR036097">
    <property type="entry name" value="HisK_dim/P_sf"/>
</dbReference>
<feature type="domain" description="HAMP" evidence="12">
    <location>
        <begin position="164"/>
        <end position="216"/>
    </location>
</feature>
<comment type="subcellular location">
    <subcellularLocation>
        <location evidence="2">Cell membrane</location>
        <topology evidence="2">Multi-pass membrane protein</topology>
    </subcellularLocation>
</comment>
<dbReference type="EMBL" id="AVFL01000014">
    <property type="protein sequence ID" value="EWY39048.1"/>
    <property type="molecule type" value="Genomic_DNA"/>
</dbReference>
<dbReference type="InterPro" id="IPR005467">
    <property type="entry name" value="His_kinase_dom"/>
</dbReference>
<comment type="caution">
    <text evidence="13">The sequence shown here is derived from an EMBL/GenBank/DDBJ whole genome shotgun (WGS) entry which is preliminary data.</text>
</comment>
<dbReference type="AlphaFoldDB" id="W9H5L3"/>
<evidence type="ECO:0000313" key="14">
    <source>
        <dbReference type="Proteomes" id="UP000019486"/>
    </source>
</evidence>
<dbReference type="CDD" id="cd00075">
    <property type="entry name" value="HATPase"/>
    <property type="match status" value="1"/>
</dbReference>
<evidence type="ECO:0000256" key="7">
    <source>
        <dbReference type="ARBA" id="ARBA00022741"/>
    </source>
</evidence>
<keyword evidence="4" id="KW-1003">Cell membrane</keyword>
<evidence type="ECO:0000256" key="8">
    <source>
        <dbReference type="ARBA" id="ARBA00022777"/>
    </source>
</evidence>
<dbReference type="InterPro" id="IPR003660">
    <property type="entry name" value="HAMP_dom"/>
</dbReference>
<keyword evidence="10" id="KW-0472">Membrane</keyword>
<gene>
    <name evidence="13" type="ORF">N825_08580</name>
</gene>
<dbReference type="InterPro" id="IPR003594">
    <property type="entry name" value="HATPase_dom"/>
</dbReference>
<dbReference type="Gene3D" id="3.30.565.10">
    <property type="entry name" value="Histidine kinase-like ATPase, C-terminal domain"/>
    <property type="match status" value="1"/>
</dbReference>
<keyword evidence="14" id="KW-1185">Reference proteome</keyword>
<dbReference type="PRINTS" id="PR00344">
    <property type="entry name" value="BCTRLSENSOR"/>
</dbReference>
<keyword evidence="7" id="KW-0547">Nucleotide-binding</keyword>
<keyword evidence="6" id="KW-0808">Transferase</keyword>
<keyword evidence="9" id="KW-0067">ATP-binding</keyword>
<keyword evidence="5" id="KW-0597">Phosphoprotein</keyword>
<dbReference type="SUPFAM" id="SSF47384">
    <property type="entry name" value="Homodimeric domain of signal transducing histidine kinase"/>
    <property type="match status" value="1"/>
</dbReference>
<evidence type="ECO:0000256" key="4">
    <source>
        <dbReference type="ARBA" id="ARBA00022475"/>
    </source>
</evidence>
<evidence type="ECO:0000256" key="6">
    <source>
        <dbReference type="ARBA" id="ARBA00022679"/>
    </source>
</evidence>
<evidence type="ECO:0000256" key="2">
    <source>
        <dbReference type="ARBA" id="ARBA00004651"/>
    </source>
</evidence>
<dbReference type="Gene3D" id="1.10.287.130">
    <property type="match status" value="1"/>
</dbReference>
<organism evidence="13 14">
    <name type="scientific">Skermanella stibiiresistens SB22</name>
    <dbReference type="NCBI Taxonomy" id="1385369"/>
    <lineage>
        <taxon>Bacteria</taxon>
        <taxon>Pseudomonadati</taxon>
        <taxon>Pseudomonadota</taxon>
        <taxon>Alphaproteobacteria</taxon>
        <taxon>Rhodospirillales</taxon>
        <taxon>Azospirillaceae</taxon>
        <taxon>Skermanella</taxon>
    </lineage>
</organism>
<evidence type="ECO:0000259" key="12">
    <source>
        <dbReference type="PROSITE" id="PS50885"/>
    </source>
</evidence>
<protein>
    <recommendedName>
        <fullName evidence="3">histidine kinase</fullName>
        <ecNumber evidence="3">2.7.13.3</ecNumber>
    </recommendedName>
</protein>
<dbReference type="Proteomes" id="UP000019486">
    <property type="component" value="Unassembled WGS sequence"/>
</dbReference>
<dbReference type="STRING" id="1385369.N825_08580"/>
<accession>W9H5L3</accession>
<dbReference type="CDD" id="cd06225">
    <property type="entry name" value="HAMP"/>
    <property type="match status" value="1"/>
</dbReference>
<evidence type="ECO:0000256" key="10">
    <source>
        <dbReference type="SAM" id="Phobius"/>
    </source>
</evidence>
<dbReference type="GO" id="GO:0005524">
    <property type="term" value="F:ATP binding"/>
    <property type="evidence" value="ECO:0007669"/>
    <property type="project" value="UniProtKB-KW"/>
</dbReference>
<evidence type="ECO:0000256" key="1">
    <source>
        <dbReference type="ARBA" id="ARBA00000085"/>
    </source>
</evidence>
<evidence type="ECO:0000256" key="9">
    <source>
        <dbReference type="ARBA" id="ARBA00022840"/>
    </source>
</evidence>
<evidence type="ECO:0000256" key="3">
    <source>
        <dbReference type="ARBA" id="ARBA00012438"/>
    </source>
</evidence>
<dbReference type="Pfam" id="PF02518">
    <property type="entry name" value="HATPase_c"/>
    <property type="match status" value="1"/>
</dbReference>
<dbReference type="Pfam" id="PF00672">
    <property type="entry name" value="HAMP"/>
    <property type="match status" value="1"/>
</dbReference>
<dbReference type="PROSITE" id="PS50885">
    <property type="entry name" value="HAMP"/>
    <property type="match status" value="1"/>
</dbReference>
<dbReference type="PANTHER" id="PTHR44936:SF10">
    <property type="entry name" value="SENSOR PROTEIN RSTB"/>
    <property type="match status" value="1"/>
</dbReference>
<dbReference type="GO" id="GO:0000155">
    <property type="term" value="F:phosphorelay sensor kinase activity"/>
    <property type="evidence" value="ECO:0007669"/>
    <property type="project" value="InterPro"/>
</dbReference>
<evidence type="ECO:0000256" key="5">
    <source>
        <dbReference type="ARBA" id="ARBA00022553"/>
    </source>
</evidence>
<keyword evidence="10" id="KW-0812">Transmembrane</keyword>
<dbReference type="InterPro" id="IPR003661">
    <property type="entry name" value="HisK_dim/P_dom"/>
</dbReference>
<dbReference type="PATRIC" id="fig|1385369.3.peg.3894"/>
<dbReference type="PANTHER" id="PTHR44936">
    <property type="entry name" value="SENSOR PROTEIN CREC"/>
    <property type="match status" value="1"/>
</dbReference>
<feature type="transmembrane region" description="Helical" evidence="10">
    <location>
        <begin position="12"/>
        <end position="35"/>
    </location>
</feature>
<dbReference type="SUPFAM" id="SSF55874">
    <property type="entry name" value="ATPase domain of HSP90 chaperone/DNA topoisomerase II/histidine kinase"/>
    <property type="match status" value="1"/>
</dbReference>